<organism evidence="2 3">
    <name type="scientific">Ridgeia piscesae</name>
    <name type="common">Tubeworm</name>
    <dbReference type="NCBI Taxonomy" id="27915"/>
    <lineage>
        <taxon>Eukaryota</taxon>
        <taxon>Metazoa</taxon>
        <taxon>Spiralia</taxon>
        <taxon>Lophotrochozoa</taxon>
        <taxon>Annelida</taxon>
        <taxon>Polychaeta</taxon>
        <taxon>Sedentaria</taxon>
        <taxon>Canalipalpata</taxon>
        <taxon>Sabellida</taxon>
        <taxon>Siboglinidae</taxon>
        <taxon>Ridgeia</taxon>
    </lineage>
</organism>
<sequence length="104" mass="11693">MMMSRLLRSKLPTKQSLLQPKSEGKVWEPAVVRSAHVNPRSYLVQSQHGQLRRNRRHLSETNELPPLFLPAVETASVDHPLTTPCVDARQLREVPAAPPEPADT</sequence>
<reference evidence="2" key="1">
    <citation type="journal article" date="2023" name="Mol. Biol. Evol.">
        <title>Third-Generation Sequencing Reveals the Adaptive Role of the Epigenome in Three Deep-Sea Polychaetes.</title>
        <authorList>
            <person name="Perez M."/>
            <person name="Aroh O."/>
            <person name="Sun Y."/>
            <person name="Lan Y."/>
            <person name="Juniper S.K."/>
            <person name="Young C.R."/>
            <person name="Angers B."/>
            <person name="Qian P.Y."/>
        </authorList>
    </citation>
    <scope>NUCLEOTIDE SEQUENCE</scope>
    <source>
        <strain evidence="2">R07B-5</strain>
    </source>
</reference>
<protein>
    <submittedName>
        <fullName evidence="2">Uncharacterized protein</fullName>
    </submittedName>
</protein>
<name>A0AAD9K7C5_RIDPI</name>
<evidence type="ECO:0000313" key="2">
    <source>
        <dbReference type="EMBL" id="KAK2165861.1"/>
    </source>
</evidence>
<comment type="caution">
    <text evidence="2">The sequence shown here is derived from an EMBL/GenBank/DDBJ whole genome shotgun (WGS) entry which is preliminary data.</text>
</comment>
<evidence type="ECO:0000256" key="1">
    <source>
        <dbReference type="SAM" id="MobiDB-lite"/>
    </source>
</evidence>
<accession>A0AAD9K7C5</accession>
<dbReference type="EMBL" id="JAODUO010001346">
    <property type="protein sequence ID" value="KAK2165861.1"/>
    <property type="molecule type" value="Genomic_DNA"/>
</dbReference>
<gene>
    <name evidence="2" type="ORF">NP493_1347g00026</name>
</gene>
<proteinExistence type="predicted"/>
<dbReference type="Proteomes" id="UP001209878">
    <property type="component" value="Unassembled WGS sequence"/>
</dbReference>
<evidence type="ECO:0000313" key="3">
    <source>
        <dbReference type="Proteomes" id="UP001209878"/>
    </source>
</evidence>
<keyword evidence="3" id="KW-1185">Reference proteome</keyword>
<dbReference type="AlphaFoldDB" id="A0AAD9K7C5"/>
<feature type="region of interest" description="Disordered" evidence="1">
    <location>
        <begin position="1"/>
        <end position="25"/>
    </location>
</feature>